<keyword evidence="1" id="KW-1133">Transmembrane helix</keyword>
<proteinExistence type="predicted"/>
<dbReference type="Proteomes" id="UP000001401">
    <property type="component" value="Chromosome"/>
</dbReference>
<sequence>MTLHGFQFMLFALAVFRLTHLLLYDSITLFIRKIFLTYEEETDESGEVETVIVIEDVGWKKWLGELFTCHWCMSIWSSILLLCSYFILPTIVSVIIIILAASAVASIIESAIIKWL</sequence>
<dbReference type="AlphaFoldDB" id="E6TX49"/>
<name>E6TX49_EVAC2</name>
<dbReference type="Pfam" id="PF07098">
    <property type="entry name" value="DUF1360"/>
    <property type="match status" value="1"/>
</dbReference>
<dbReference type="EMBL" id="CP002394">
    <property type="protein sequence ID" value="ADU31138.1"/>
    <property type="molecule type" value="Genomic_DNA"/>
</dbReference>
<dbReference type="eggNOG" id="ENOG5032RXN">
    <property type="taxonomic scope" value="Bacteria"/>
</dbReference>
<evidence type="ECO:0000256" key="1">
    <source>
        <dbReference type="SAM" id="Phobius"/>
    </source>
</evidence>
<evidence type="ECO:0008006" key="4">
    <source>
        <dbReference type="Google" id="ProtNLM"/>
    </source>
</evidence>
<evidence type="ECO:0000313" key="3">
    <source>
        <dbReference type="Proteomes" id="UP000001401"/>
    </source>
</evidence>
<dbReference type="OrthoDB" id="4722315at2"/>
<dbReference type="InterPro" id="IPR010773">
    <property type="entry name" value="Mycophage_PG1_Gp7"/>
</dbReference>
<gene>
    <name evidence="2" type="ordered locus">Bcell_2887</name>
</gene>
<organism evidence="2 3">
    <name type="scientific">Evansella cellulosilytica (strain ATCC 21833 / DSM 2522 / FERM P-1141 / JCM 9156 / N-4)</name>
    <name type="common">Bacillus cellulosilyticus</name>
    <dbReference type="NCBI Taxonomy" id="649639"/>
    <lineage>
        <taxon>Bacteria</taxon>
        <taxon>Bacillati</taxon>
        <taxon>Bacillota</taxon>
        <taxon>Bacilli</taxon>
        <taxon>Bacillales</taxon>
        <taxon>Bacillaceae</taxon>
        <taxon>Evansella</taxon>
    </lineage>
</organism>
<protein>
    <recommendedName>
        <fullName evidence="4">DUF1360 domain-containing protein</fullName>
    </recommendedName>
</protein>
<dbReference type="KEGG" id="bco:Bcell_2887"/>
<feature type="transmembrane region" description="Helical" evidence="1">
    <location>
        <begin position="6"/>
        <end position="24"/>
    </location>
</feature>
<dbReference type="RefSeq" id="WP_013489470.1">
    <property type="nucleotide sequence ID" value="NC_014829.1"/>
</dbReference>
<reference evidence="2" key="1">
    <citation type="submission" date="2010-12" db="EMBL/GenBank/DDBJ databases">
        <title>Complete sequence of Bacillus cellulosilyticus DSM 2522.</title>
        <authorList>
            <consortium name="US DOE Joint Genome Institute"/>
            <person name="Lucas S."/>
            <person name="Copeland A."/>
            <person name="Lapidus A."/>
            <person name="Cheng J.-F."/>
            <person name="Bruce D."/>
            <person name="Goodwin L."/>
            <person name="Pitluck S."/>
            <person name="Chertkov O."/>
            <person name="Detter J.C."/>
            <person name="Han C."/>
            <person name="Tapia R."/>
            <person name="Land M."/>
            <person name="Hauser L."/>
            <person name="Jeffries C."/>
            <person name="Kyrpides N."/>
            <person name="Ivanova N."/>
            <person name="Mikhailova N."/>
            <person name="Brumm P."/>
            <person name="Mead D."/>
            <person name="Woyke T."/>
        </authorList>
    </citation>
    <scope>NUCLEOTIDE SEQUENCE [LARGE SCALE GENOMIC DNA]</scope>
    <source>
        <strain evidence="2">DSM 2522</strain>
    </source>
</reference>
<evidence type="ECO:0000313" key="2">
    <source>
        <dbReference type="EMBL" id="ADU31138.1"/>
    </source>
</evidence>
<keyword evidence="1" id="KW-0812">Transmembrane</keyword>
<dbReference type="STRING" id="649639.Bcell_2887"/>
<keyword evidence="3" id="KW-1185">Reference proteome</keyword>
<dbReference type="HOGENOM" id="CLU_139578_0_0_9"/>
<accession>E6TX49</accession>
<keyword evidence="1" id="KW-0472">Membrane</keyword>